<keyword evidence="3" id="KW-1185">Reference proteome</keyword>
<sequence length="334" mass="36203">MRLTVLTSLMALSLTASAAPGTTTGAARTAFWLRPPATAAELERTLNAAQAAGFTDVLLEGFYHGRVAWNSTQFPRKLTYDAVQTALNVQARGGPRVNVWIETLYWRPDASFGIPVTPLWKDSMATLSADGRPSLSVSKLGFVDPADPDVQANLTALTREVATLYPEAGLHLDYLRYPRETDFGYHPAALAGFAAQTGLDARTLKRQNSDGTTSDGWRLWTDYRAGLITKLAGTLTSTYRSAGGRGLVSAAVFYLHDPLQHWEVWPGLEAAMPMLYTPYPALTRLALLQFPQRQLVWPGLQVGAGYPSLAAQVQSVRASGYGNAAVFGWTPGVK</sequence>
<evidence type="ECO:0000256" key="1">
    <source>
        <dbReference type="SAM" id="SignalP"/>
    </source>
</evidence>
<feature type="signal peptide" evidence="1">
    <location>
        <begin position="1"/>
        <end position="18"/>
    </location>
</feature>
<dbReference type="Proteomes" id="UP001589733">
    <property type="component" value="Unassembled WGS sequence"/>
</dbReference>
<reference evidence="2 3" key="1">
    <citation type="submission" date="2024-09" db="EMBL/GenBank/DDBJ databases">
        <authorList>
            <person name="Sun Q."/>
            <person name="Mori K."/>
        </authorList>
    </citation>
    <scope>NUCLEOTIDE SEQUENCE [LARGE SCALE GENOMIC DNA]</scope>
    <source>
        <strain evidence="2 3">JCM 13503</strain>
    </source>
</reference>
<proteinExistence type="predicted"/>
<accession>A0ABV6B1C5</accession>
<name>A0ABV6B1C5_9DEIO</name>
<evidence type="ECO:0000313" key="2">
    <source>
        <dbReference type="EMBL" id="MFB9993569.1"/>
    </source>
</evidence>
<dbReference type="Gene3D" id="3.20.20.80">
    <property type="entry name" value="Glycosidases"/>
    <property type="match status" value="1"/>
</dbReference>
<keyword evidence="1" id="KW-0732">Signal</keyword>
<organism evidence="2 3">
    <name type="scientific">Deinococcus oregonensis</name>
    <dbReference type="NCBI Taxonomy" id="1805970"/>
    <lineage>
        <taxon>Bacteria</taxon>
        <taxon>Thermotogati</taxon>
        <taxon>Deinococcota</taxon>
        <taxon>Deinococci</taxon>
        <taxon>Deinococcales</taxon>
        <taxon>Deinococcaceae</taxon>
        <taxon>Deinococcus</taxon>
    </lineage>
</organism>
<protein>
    <recommendedName>
        <fullName evidence="4">Glycosyl hydrolase-like 10 domain-containing protein</fullName>
    </recommendedName>
</protein>
<dbReference type="PANTHER" id="PTHR43405">
    <property type="entry name" value="GLYCOSYL HYDROLASE DIGH"/>
    <property type="match status" value="1"/>
</dbReference>
<dbReference type="PANTHER" id="PTHR43405:SF1">
    <property type="entry name" value="GLYCOSYL HYDROLASE DIGH"/>
    <property type="match status" value="1"/>
</dbReference>
<comment type="caution">
    <text evidence="2">The sequence shown here is derived from an EMBL/GenBank/DDBJ whole genome shotgun (WGS) entry which is preliminary data.</text>
</comment>
<dbReference type="EMBL" id="JBHLYR010000051">
    <property type="protein sequence ID" value="MFB9993569.1"/>
    <property type="molecule type" value="Genomic_DNA"/>
</dbReference>
<feature type="chain" id="PRO_5046712141" description="Glycosyl hydrolase-like 10 domain-containing protein" evidence="1">
    <location>
        <begin position="19"/>
        <end position="334"/>
    </location>
</feature>
<dbReference type="InterPro" id="IPR052177">
    <property type="entry name" value="Divisome_Glycosyl_Hydrolase"/>
</dbReference>
<evidence type="ECO:0008006" key="4">
    <source>
        <dbReference type="Google" id="ProtNLM"/>
    </source>
</evidence>
<gene>
    <name evidence="2" type="ORF">ACFFLM_16520</name>
</gene>
<dbReference type="RefSeq" id="WP_380012657.1">
    <property type="nucleotide sequence ID" value="NZ_JBHLYR010000051.1"/>
</dbReference>
<evidence type="ECO:0000313" key="3">
    <source>
        <dbReference type="Proteomes" id="UP001589733"/>
    </source>
</evidence>